<reference evidence="2 3" key="1">
    <citation type="submission" date="2024-06" db="EMBL/GenBank/DDBJ databases">
        <title>Genome sequences for Pseudomonas syringae strains with characterized LPS.</title>
        <authorList>
            <person name="Baltrus D.A."/>
            <person name="Krings L."/>
        </authorList>
    </citation>
    <scope>NUCLEOTIDE SEQUENCE [LARGE SCALE GENOMIC DNA]</scope>
    <source>
        <strain evidence="2 3">NCPPB2708</strain>
    </source>
</reference>
<name>A0ABV4PJU0_9PSED</name>
<organism evidence="2 3">
    <name type="scientific">Pseudomonas tremae</name>
    <dbReference type="NCBI Taxonomy" id="200454"/>
    <lineage>
        <taxon>Bacteria</taxon>
        <taxon>Pseudomonadati</taxon>
        <taxon>Pseudomonadota</taxon>
        <taxon>Gammaproteobacteria</taxon>
        <taxon>Pseudomonadales</taxon>
        <taxon>Pseudomonadaceae</taxon>
        <taxon>Pseudomonas</taxon>
    </lineage>
</organism>
<sequence length="87" mass="9666">FNSLTINWQREVLMMFPQAQIAIQTFDVNASFQLRPFASPTPALALDKNDAGLYTRSGRETRQARKGRRVFRSNASGKLADTGPAHG</sequence>
<evidence type="ECO:0000313" key="2">
    <source>
        <dbReference type="EMBL" id="MFA0940074.1"/>
    </source>
</evidence>
<gene>
    <name evidence="2" type="ORF">ACDH53_22025</name>
</gene>
<dbReference type="EMBL" id="JBGMSU010000013">
    <property type="protein sequence ID" value="MFA0940074.1"/>
    <property type="molecule type" value="Genomic_DNA"/>
</dbReference>
<comment type="caution">
    <text evidence="2">The sequence shown here is derived from an EMBL/GenBank/DDBJ whole genome shotgun (WGS) entry which is preliminary data.</text>
</comment>
<accession>A0ABV4PJU0</accession>
<evidence type="ECO:0000313" key="3">
    <source>
        <dbReference type="Proteomes" id="UP001569512"/>
    </source>
</evidence>
<feature type="region of interest" description="Disordered" evidence="1">
    <location>
        <begin position="58"/>
        <end position="87"/>
    </location>
</feature>
<feature type="non-terminal residue" evidence="2">
    <location>
        <position position="1"/>
    </location>
</feature>
<keyword evidence="3" id="KW-1185">Reference proteome</keyword>
<dbReference type="Proteomes" id="UP001569512">
    <property type="component" value="Unassembled WGS sequence"/>
</dbReference>
<protein>
    <submittedName>
        <fullName evidence="2">Uncharacterized protein</fullName>
    </submittedName>
</protein>
<proteinExistence type="predicted"/>
<evidence type="ECO:0000256" key="1">
    <source>
        <dbReference type="SAM" id="MobiDB-lite"/>
    </source>
</evidence>
<dbReference type="RefSeq" id="WP_371903812.1">
    <property type="nucleotide sequence ID" value="NZ_JBGMSS010000011.1"/>
</dbReference>